<organism evidence="1 2">
    <name type="scientific">Aegilops tauschii subsp. strangulata</name>
    <name type="common">Goatgrass</name>
    <dbReference type="NCBI Taxonomy" id="200361"/>
    <lineage>
        <taxon>Eukaryota</taxon>
        <taxon>Viridiplantae</taxon>
        <taxon>Streptophyta</taxon>
        <taxon>Embryophyta</taxon>
        <taxon>Tracheophyta</taxon>
        <taxon>Spermatophyta</taxon>
        <taxon>Magnoliopsida</taxon>
        <taxon>Liliopsida</taxon>
        <taxon>Poales</taxon>
        <taxon>Poaceae</taxon>
        <taxon>BOP clade</taxon>
        <taxon>Pooideae</taxon>
        <taxon>Triticodae</taxon>
        <taxon>Triticeae</taxon>
        <taxon>Triticinae</taxon>
        <taxon>Aegilops</taxon>
    </lineage>
</organism>
<protein>
    <submittedName>
        <fullName evidence="1">Uncharacterized protein</fullName>
    </submittedName>
</protein>
<dbReference type="EnsemblPlants" id="AET4Gv20807300.1">
    <property type="protein sequence ID" value="AET4Gv20807300.1"/>
    <property type="gene ID" value="AET4Gv20807300"/>
</dbReference>
<dbReference type="Proteomes" id="UP000015105">
    <property type="component" value="Chromosome 4D"/>
</dbReference>
<sequence length="375" mass="42100">MANPLEVTSLGHVQSIVKGYDGIFDLPVRIISIDSLRDAEEIVALLYDKVSEEGGEWRIEEFPLLQRLDKLHDYVRSASTLLDEIDSAVENHDELMIRPQLLRNTGVHTLELDLSSLSACSFRTRQRPLPQRAVSLAHEICDLAELLVVEQDPRVLLGRVRSLGLRVGRFVLKKVHIAMPPPPAPVDGFVAPREMHPLNSFNCVTALVESHGNELGVHARLFCIDGIRNARKVFDLMRGRVQDRGWRVFNFQLLPQLAILHDNLVQARLECANIARSLGEGRSLDSSTGHRLCDIICTLRYHDLNSLATCCFHRDDVRLPEAVSDLALGALFYLAGEVDRQVHDRDLPNFAQTVARDIGLFLNWHLYLDANPGPG</sequence>
<reference evidence="1" key="3">
    <citation type="journal article" date="2017" name="Nature">
        <title>Genome sequence of the progenitor of the wheat D genome Aegilops tauschii.</title>
        <authorList>
            <person name="Luo M.C."/>
            <person name="Gu Y.Q."/>
            <person name="Puiu D."/>
            <person name="Wang H."/>
            <person name="Twardziok S.O."/>
            <person name="Deal K.R."/>
            <person name="Huo N."/>
            <person name="Zhu T."/>
            <person name="Wang L."/>
            <person name="Wang Y."/>
            <person name="McGuire P.E."/>
            <person name="Liu S."/>
            <person name="Long H."/>
            <person name="Ramasamy R.K."/>
            <person name="Rodriguez J.C."/>
            <person name="Van S.L."/>
            <person name="Yuan L."/>
            <person name="Wang Z."/>
            <person name="Xia Z."/>
            <person name="Xiao L."/>
            <person name="Anderson O.D."/>
            <person name="Ouyang S."/>
            <person name="Liang Y."/>
            <person name="Zimin A.V."/>
            <person name="Pertea G."/>
            <person name="Qi P."/>
            <person name="Bennetzen J.L."/>
            <person name="Dai X."/>
            <person name="Dawson M.W."/>
            <person name="Muller H.G."/>
            <person name="Kugler K."/>
            <person name="Rivarola-Duarte L."/>
            <person name="Spannagl M."/>
            <person name="Mayer K.F.X."/>
            <person name="Lu F.H."/>
            <person name="Bevan M.W."/>
            <person name="Leroy P."/>
            <person name="Li P."/>
            <person name="You F.M."/>
            <person name="Sun Q."/>
            <person name="Liu Z."/>
            <person name="Lyons E."/>
            <person name="Wicker T."/>
            <person name="Salzberg S.L."/>
            <person name="Devos K.M."/>
            <person name="Dvorak J."/>
        </authorList>
    </citation>
    <scope>NUCLEOTIDE SEQUENCE [LARGE SCALE GENOMIC DNA]</scope>
    <source>
        <strain evidence="1">cv. AL8/78</strain>
    </source>
</reference>
<reference evidence="2" key="2">
    <citation type="journal article" date="2017" name="Nat. Plants">
        <title>The Aegilops tauschii genome reveals multiple impacts of transposons.</title>
        <authorList>
            <person name="Zhao G."/>
            <person name="Zou C."/>
            <person name="Li K."/>
            <person name="Wang K."/>
            <person name="Li T."/>
            <person name="Gao L."/>
            <person name="Zhang X."/>
            <person name="Wang H."/>
            <person name="Yang Z."/>
            <person name="Liu X."/>
            <person name="Jiang W."/>
            <person name="Mao L."/>
            <person name="Kong X."/>
            <person name="Jiao Y."/>
            <person name="Jia J."/>
        </authorList>
    </citation>
    <scope>NUCLEOTIDE SEQUENCE [LARGE SCALE GENOMIC DNA]</scope>
    <source>
        <strain evidence="2">cv. AL8/78</strain>
    </source>
</reference>
<evidence type="ECO:0000313" key="1">
    <source>
        <dbReference type="EnsemblPlants" id="AET4Gv20807300.1"/>
    </source>
</evidence>
<evidence type="ECO:0000313" key="2">
    <source>
        <dbReference type="Proteomes" id="UP000015105"/>
    </source>
</evidence>
<reference evidence="1" key="5">
    <citation type="journal article" date="2021" name="G3 (Bethesda)">
        <title>Aegilops tauschii genome assembly Aet v5.0 features greater sequence contiguity and improved annotation.</title>
        <authorList>
            <person name="Wang L."/>
            <person name="Zhu T."/>
            <person name="Rodriguez J.C."/>
            <person name="Deal K.R."/>
            <person name="Dubcovsky J."/>
            <person name="McGuire P.E."/>
            <person name="Lux T."/>
            <person name="Spannagl M."/>
            <person name="Mayer K.F.X."/>
            <person name="Baldrich P."/>
            <person name="Meyers B.C."/>
            <person name="Huo N."/>
            <person name="Gu Y.Q."/>
            <person name="Zhou H."/>
            <person name="Devos K.M."/>
            <person name="Bennetzen J.L."/>
            <person name="Unver T."/>
            <person name="Budak H."/>
            <person name="Gulick P.J."/>
            <person name="Galiba G."/>
            <person name="Kalapos B."/>
            <person name="Nelson D.R."/>
            <person name="Li P."/>
            <person name="You F.M."/>
            <person name="Luo M.C."/>
            <person name="Dvorak J."/>
        </authorList>
    </citation>
    <scope>NUCLEOTIDE SEQUENCE [LARGE SCALE GENOMIC DNA]</scope>
    <source>
        <strain evidence="1">cv. AL8/78</strain>
    </source>
</reference>
<proteinExistence type="predicted"/>
<accession>A0A453J5P7</accession>
<reference evidence="2" key="1">
    <citation type="journal article" date="2014" name="Science">
        <title>Ancient hybridizations among the ancestral genomes of bread wheat.</title>
        <authorList>
            <consortium name="International Wheat Genome Sequencing Consortium,"/>
            <person name="Marcussen T."/>
            <person name="Sandve S.R."/>
            <person name="Heier L."/>
            <person name="Spannagl M."/>
            <person name="Pfeifer M."/>
            <person name="Jakobsen K.S."/>
            <person name="Wulff B.B."/>
            <person name="Steuernagel B."/>
            <person name="Mayer K.F."/>
            <person name="Olsen O.A."/>
        </authorList>
    </citation>
    <scope>NUCLEOTIDE SEQUENCE [LARGE SCALE GENOMIC DNA]</scope>
    <source>
        <strain evidence="2">cv. AL8/78</strain>
    </source>
</reference>
<reference evidence="1" key="4">
    <citation type="submission" date="2019-03" db="UniProtKB">
        <authorList>
            <consortium name="EnsemblPlants"/>
        </authorList>
    </citation>
    <scope>IDENTIFICATION</scope>
</reference>
<dbReference type="Gramene" id="AET4Gv20807300.1">
    <property type="protein sequence ID" value="AET4Gv20807300.1"/>
    <property type="gene ID" value="AET4Gv20807300"/>
</dbReference>
<keyword evidence="2" id="KW-1185">Reference proteome</keyword>
<dbReference type="AlphaFoldDB" id="A0A453J5P7"/>
<name>A0A453J5P7_AEGTS</name>